<feature type="transmembrane region" description="Helical" evidence="7">
    <location>
        <begin position="169"/>
        <end position="189"/>
    </location>
</feature>
<protein>
    <submittedName>
        <fullName evidence="10">L-arabinose transport system permease protein AraQ</fullName>
    </submittedName>
</protein>
<evidence type="ECO:0000256" key="8">
    <source>
        <dbReference type="SAM" id="MobiDB-lite"/>
    </source>
</evidence>
<sequence>MSTATSLNPAVRPPSSRGRVRRSAGRTRAPLLARLARGIVLTAVAVVMIVPLYTMVINAFKPQKEIIENPLLITPQSFTPEFLWAAITSSKFNVIAAYGVTLLFVVLVNVCCILLSAPVAYVIARGRSKWHMGLLLLFVSGLFIPGQVTLIPVVFVLRVLGLINTIPGFILFETAATLPVTIFLFSAYLRSVPRDIDEAAALDGAGRIRAFWTCIFPIMRPVVATIVVLNSIGVWNDFVSPQIILGPSSGIYTVTTGVYAAVGEFSTDYTQVFPTLLLAIAPALVFFVLMQRHIIGGLAAGATKG</sequence>
<dbReference type="OrthoDB" id="3521657at2"/>
<dbReference type="CDD" id="cd06261">
    <property type="entry name" value="TM_PBP2"/>
    <property type="match status" value="1"/>
</dbReference>
<dbReference type="RefSeq" id="WP_045250954.1">
    <property type="nucleotide sequence ID" value="NZ_CP099706.1"/>
</dbReference>
<proteinExistence type="inferred from homology"/>
<accession>A0A0F0KM39</accession>
<evidence type="ECO:0000256" key="2">
    <source>
        <dbReference type="ARBA" id="ARBA00022448"/>
    </source>
</evidence>
<comment type="caution">
    <text evidence="10">The sequence shown here is derived from an EMBL/GenBank/DDBJ whole genome shotgun (WGS) entry which is preliminary data.</text>
</comment>
<evidence type="ECO:0000256" key="5">
    <source>
        <dbReference type="ARBA" id="ARBA00022989"/>
    </source>
</evidence>
<dbReference type="Pfam" id="PF00528">
    <property type="entry name" value="BPD_transp_1"/>
    <property type="match status" value="1"/>
</dbReference>
<organism evidence="10 11">
    <name type="scientific">Microbacterium azadirachtae</name>
    <dbReference type="NCBI Taxonomy" id="582680"/>
    <lineage>
        <taxon>Bacteria</taxon>
        <taxon>Bacillati</taxon>
        <taxon>Actinomycetota</taxon>
        <taxon>Actinomycetes</taxon>
        <taxon>Micrococcales</taxon>
        <taxon>Microbacteriaceae</taxon>
        <taxon>Microbacterium</taxon>
    </lineage>
</organism>
<evidence type="ECO:0000256" key="1">
    <source>
        <dbReference type="ARBA" id="ARBA00004651"/>
    </source>
</evidence>
<gene>
    <name evidence="10" type="primary">araQ_12</name>
    <name evidence="10" type="ORF">RL72_02274</name>
</gene>
<comment type="similarity">
    <text evidence="7">Belongs to the binding-protein-dependent transport system permease family.</text>
</comment>
<evidence type="ECO:0000256" key="3">
    <source>
        <dbReference type="ARBA" id="ARBA00022475"/>
    </source>
</evidence>
<feature type="region of interest" description="Disordered" evidence="8">
    <location>
        <begin position="1"/>
        <end position="24"/>
    </location>
</feature>
<dbReference type="EMBL" id="JYIT01000079">
    <property type="protein sequence ID" value="KJL21967.1"/>
    <property type="molecule type" value="Genomic_DNA"/>
</dbReference>
<dbReference type="GO" id="GO:0055085">
    <property type="term" value="P:transmembrane transport"/>
    <property type="evidence" value="ECO:0007669"/>
    <property type="project" value="InterPro"/>
</dbReference>
<dbReference type="GO" id="GO:0005886">
    <property type="term" value="C:plasma membrane"/>
    <property type="evidence" value="ECO:0007669"/>
    <property type="project" value="UniProtKB-SubCell"/>
</dbReference>
<keyword evidence="11" id="KW-1185">Reference proteome</keyword>
<evidence type="ECO:0000259" key="9">
    <source>
        <dbReference type="PROSITE" id="PS50928"/>
    </source>
</evidence>
<dbReference type="InterPro" id="IPR000515">
    <property type="entry name" value="MetI-like"/>
</dbReference>
<keyword evidence="6 7" id="KW-0472">Membrane</keyword>
<reference evidence="10 11" key="1">
    <citation type="submission" date="2015-02" db="EMBL/GenBank/DDBJ databases">
        <title>Draft genome sequences of ten Microbacterium spp. with emphasis on heavy metal contaminated environments.</title>
        <authorList>
            <person name="Corretto E."/>
        </authorList>
    </citation>
    <scope>NUCLEOTIDE SEQUENCE [LARGE SCALE GENOMIC DNA]</scope>
    <source>
        <strain evidence="10 11">DSM 23848</strain>
    </source>
</reference>
<comment type="subcellular location">
    <subcellularLocation>
        <location evidence="1 7">Cell membrane</location>
        <topology evidence="1 7">Multi-pass membrane protein</topology>
    </subcellularLocation>
</comment>
<dbReference type="Proteomes" id="UP000033448">
    <property type="component" value="Unassembled WGS sequence"/>
</dbReference>
<feature type="transmembrane region" description="Helical" evidence="7">
    <location>
        <begin position="210"/>
        <end position="232"/>
    </location>
</feature>
<dbReference type="Gene3D" id="1.10.3720.10">
    <property type="entry name" value="MetI-like"/>
    <property type="match status" value="1"/>
</dbReference>
<feature type="transmembrane region" description="Helical" evidence="7">
    <location>
        <begin position="134"/>
        <end position="157"/>
    </location>
</feature>
<keyword evidence="3" id="KW-1003">Cell membrane</keyword>
<evidence type="ECO:0000256" key="7">
    <source>
        <dbReference type="RuleBase" id="RU363032"/>
    </source>
</evidence>
<dbReference type="PANTHER" id="PTHR43744:SF12">
    <property type="entry name" value="ABC TRANSPORTER PERMEASE PROTEIN MG189-RELATED"/>
    <property type="match status" value="1"/>
</dbReference>
<feature type="transmembrane region" description="Helical" evidence="7">
    <location>
        <begin position="31"/>
        <end position="53"/>
    </location>
</feature>
<keyword evidence="4 7" id="KW-0812">Transmembrane</keyword>
<feature type="transmembrane region" description="Helical" evidence="7">
    <location>
        <begin position="95"/>
        <end position="122"/>
    </location>
</feature>
<evidence type="ECO:0000256" key="4">
    <source>
        <dbReference type="ARBA" id="ARBA00022692"/>
    </source>
</evidence>
<keyword evidence="2 7" id="KW-0813">Transport</keyword>
<dbReference type="InterPro" id="IPR035906">
    <property type="entry name" value="MetI-like_sf"/>
</dbReference>
<dbReference type="PANTHER" id="PTHR43744">
    <property type="entry name" value="ABC TRANSPORTER PERMEASE PROTEIN MG189-RELATED-RELATED"/>
    <property type="match status" value="1"/>
</dbReference>
<evidence type="ECO:0000313" key="10">
    <source>
        <dbReference type="EMBL" id="KJL21967.1"/>
    </source>
</evidence>
<evidence type="ECO:0000256" key="6">
    <source>
        <dbReference type="ARBA" id="ARBA00023136"/>
    </source>
</evidence>
<feature type="transmembrane region" description="Helical" evidence="7">
    <location>
        <begin position="272"/>
        <end position="290"/>
    </location>
</feature>
<evidence type="ECO:0000313" key="11">
    <source>
        <dbReference type="Proteomes" id="UP000033448"/>
    </source>
</evidence>
<dbReference type="AlphaFoldDB" id="A0A0F0KM39"/>
<dbReference type="PROSITE" id="PS50928">
    <property type="entry name" value="ABC_TM1"/>
    <property type="match status" value="1"/>
</dbReference>
<dbReference type="SUPFAM" id="SSF161098">
    <property type="entry name" value="MetI-like"/>
    <property type="match status" value="1"/>
</dbReference>
<keyword evidence="5 7" id="KW-1133">Transmembrane helix</keyword>
<dbReference type="PATRIC" id="fig|582680.7.peg.2322"/>
<feature type="domain" description="ABC transmembrane type-1" evidence="9">
    <location>
        <begin position="98"/>
        <end position="290"/>
    </location>
</feature>
<name>A0A0F0KM39_9MICO</name>